<sequence length="243" mass="26486">MSTKTRETQLSDAFVKLADTLVDDFDVVDLLHWLVEECTEILDTQAGGLLLVDQAGLLQLVASTSEEAELVEIFQLAAGDGPCLDCFRTGEAVTVGDLEAESHRWPKFSAEALRLGFRSVHATPLRLRSQIIGTMNLFSHHVGALAPTDIAVAQALANVATIGILQERNIRTSQVLSEQLQHALDSRILIEQAKGVIAATTGMSMSEAFSAMREYARNRNLPLRQVADGVIDRRVQVGRPALK</sequence>
<dbReference type="GO" id="GO:0016301">
    <property type="term" value="F:kinase activity"/>
    <property type="evidence" value="ECO:0007669"/>
    <property type="project" value="UniProtKB-KW"/>
</dbReference>
<keyword evidence="1" id="KW-0808">Transferase</keyword>
<dbReference type="PIRSF" id="PIRSF036625">
    <property type="entry name" value="GAF_ANTAR"/>
    <property type="match status" value="1"/>
</dbReference>
<evidence type="ECO:0000256" key="1">
    <source>
        <dbReference type="ARBA" id="ARBA00022679"/>
    </source>
</evidence>
<gene>
    <name evidence="6" type="ORF">D6T64_01580</name>
</gene>
<evidence type="ECO:0000313" key="7">
    <source>
        <dbReference type="Proteomes" id="UP000272015"/>
    </source>
</evidence>
<reference evidence="6 7" key="1">
    <citation type="submission" date="2018-09" db="EMBL/GenBank/DDBJ databases">
        <title>Novel species of Cryobacterium.</title>
        <authorList>
            <person name="Liu Q."/>
            <person name="Xin Y.-H."/>
        </authorList>
    </citation>
    <scope>NUCLEOTIDE SEQUENCE [LARGE SCALE GENOMIC DNA]</scope>
    <source>
        <strain evidence="6 7">Hh39</strain>
    </source>
</reference>
<dbReference type="SUPFAM" id="SSF52172">
    <property type="entry name" value="CheY-like"/>
    <property type="match status" value="1"/>
</dbReference>
<organism evidence="6 7">
    <name type="scientific">Cryobacterium melibiosiphilum</name>
    <dbReference type="NCBI Taxonomy" id="995039"/>
    <lineage>
        <taxon>Bacteria</taxon>
        <taxon>Bacillati</taxon>
        <taxon>Actinomycetota</taxon>
        <taxon>Actinomycetes</taxon>
        <taxon>Micrococcales</taxon>
        <taxon>Microbacteriaceae</taxon>
        <taxon>Cryobacterium</taxon>
    </lineage>
</organism>
<protein>
    <submittedName>
        <fullName evidence="6">ANTAR domain-containing protein</fullName>
    </submittedName>
</protein>
<name>A0A3A5MN81_9MICO</name>
<evidence type="ECO:0000259" key="5">
    <source>
        <dbReference type="PROSITE" id="PS50921"/>
    </source>
</evidence>
<dbReference type="Pfam" id="PF13185">
    <property type="entry name" value="GAF_2"/>
    <property type="match status" value="1"/>
</dbReference>
<dbReference type="Gene3D" id="1.10.10.10">
    <property type="entry name" value="Winged helix-like DNA-binding domain superfamily/Winged helix DNA-binding domain"/>
    <property type="match status" value="1"/>
</dbReference>
<dbReference type="PROSITE" id="PS50921">
    <property type="entry name" value="ANTAR"/>
    <property type="match status" value="1"/>
</dbReference>
<dbReference type="InterPro" id="IPR012074">
    <property type="entry name" value="GAF_ANTAR"/>
</dbReference>
<keyword evidence="4" id="KW-0804">Transcription</keyword>
<dbReference type="GO" id="GO:0003723">
    <property type="term" value="F:RNA binding"/>
    <property type="evidence" value="ECO:0007669"/>
    <property type="project" value="InterPro"/>
</dbReference>
<dbReference type="InterPro" id="IPR011006">
    <property type="entry name" value="CheY-like_superfamily"/>
</dbReference>
<dbReference type="EMBL" id="QZVS01000044">
    <property type="protein sequence ID" value="RJT91550.1"/>
    <property type="molecule type" value="Genomic_DNA"/>
</dbReference>
<dbReference type="AlphaFoldDB" id="A0A3A5MN81"/>
<dbReference type="InterPro" id="IPR005561">
    <property type="entry name" value="ANTAR"/>
</dbReference>
<dbReference type="OrthoDB" id="3683444at2"/>
<keyword evidence="2" id="KW-0418">Kinase</keyword>
<dbReference type="Proteomes" id="UP000272015">
    <property type="component" value="Unassembled WGS sequence"/>
</dbReference>
<dbReference type="Gene3D" id="3.30.450.40">
    <property type="match status" value="1"/>
</dbReference>
<keyword evidence="3" id="KW-0805">Transcription regulation</keyword>
<dbReference type="InterPro" id="IPR003018">
    <property type="entry name" value="GAF"/>
</dbReference>
<comment type="caution">
    <text evidence="6">The sequence shown here is derived from an EMBL/GenBank/DDBJ whole genome shotgun (WGS) entry which is preliminary data.</text>
</comment>
<accession>A0A3A5MN81</accession>
<evidence type="ECO:0000256" key="3">
    <source>
        <dbReference type="ARBA" id="ARBA00023015"/>
    </source>
</evidence>
<evidence type="ECO:0000256" key="4">
    <source>
        <dbReference type="ARBA" id="ARBA00023163"/>
    </source>
</evidence>
<dbReference type="InterPro" id="IPR036388">
    <property type="entry name" value="WH-like_DNA-bd_sf"/>
</dbReference>
<feature type="domain" description="ANTAR" evidence="5">
    <location>
        <begin position="170"/>
        <end position="231"/>
    </location>
</feature>
<dbReference type="SMART" id="SM01012">
    <property type="entry name" value="ANTAR"/>
    <property type="match status" value="1"/>
</dbReference>
<evidence type="ECO:0000256" key="2">
    <source>
        <dbReference type="ARBA" id="ARBA00022777"/>
    </source>
</evidence>
<dbReference type="RefSeq" id="WP_119970799.1">
    <property type="nucleotide sequence ID" value="NZ_JBHSQA010000035.1"/>
</dbReference>
<dbReference type="SUPFAM" id="SSF55781">
    <property type="entry name" value="GAF domain-like"/>
    <property type="match status" value="1"/>
</dbReference>
<keyword evidence="7" id="KW-1185">Reference proteome</keyword>
<proteinExistence type="predicted"/>
<dbReference type="SMART" id="SM00065">
    <property type="entry name" value="GAF"/>
    <property type="match status" value="1"/>
</dbReference>
<evidence type="ECO:0000313" key="6">
    <source>
        <dbReference type="EMBL" id="RJT91550.1"/>
    </source>
</evidence>
<dbReference type="Pfam" id="PF03861">
    <property type="entry name" value="ANTAR"/>
    <property type="match status" value="1"/>
</dbReference>
<dbReference type="InterPro" id="IPR029016">
    <property type="entry name" value="GAF-like_dom_sf"/>
</dbReference>